<dbReference type="PANTHER" id="PTHR30015:SF7">
    <property type="entry name" value="TYPE IV METHYL-DIRECTED RESTRICTION ENZYME ECOKMRR"/>
    <property type="match status" value="1"/>
</dbReference>
<dbReference type="InterPro" id="IPR007560">
    <property type="entry name" value="Restrct_endonuc_IV_Mrr"/>
</dbReference>
<dbReference type="OrthoDB" id="141004at2157"/>
<evidence type="ECO:0000259" key="2">
    <source>
        <dbReference type="Pfam" id="PF04471"/>
    </source>
</evidence>
<name>M0MS69_9EURY</name>
<reference evidence="4 5" key="1">
    <citation type="journal article" date="2014" name="PLoS Genet.">
        <title>Phylogenetically driven sequencing of extremely halophilic archaea reveals strategies for static and dynamic osmo-response.</title>
        <authorList>
            <person name="Becker E.A."/>
            <person name="Seitzer P.M."/>
            <person name="Tritt A."/>
            <person name="Larsen D."/>
            <person name="Krusor M."/>
            <person name="Yao A.I."/>
            <person name="Wu D."/>
            <person name="Madern D."/>
            <person name="Eisen J.A."/>
            <person name="Darling A.E."/>
            <person name="Facciotti M.T."/>
        </authorList>
    </citation>
    <scope>NUCLEOTIDE SEQUENCE [LARGE SCALE GENOMIC DNA]</scope>
    <source>
        <strain evidence="4 5">JCM 13552</strain>
    </source>
</reference>
<accession>M0MS69</accession>
<dbReference type="PATRIC" id="fig|1227457.3.peg.3964"/>
<feature type="domain" description="Restriction endonuclease type IV Mrr" evidence="2">
    <location>
        <begin position="220"/>
        <end position="334"/>
    </location>
</feature>
<feature type="region of interest" description="Disordered" evidence="1">
    <location>
        <begin position="349"/>
        <end position="386"/>
    </location>
</feature>
<dbReference type="Gene3D" id="3.40.1350.10">
    <property type="match status" value="1"/>
</dbReference>
<feature type="compositionally biased region" description="Polar residues" evidence="1">
    <location>
        <begin position="376"/>
        <end position="386"/>
    </location>
</feature>
<evidence type="ECO:0000256" key="1">
    <source>
        <dbReference type="SAM" id="MobiDB-lite"/>
    </source>
</evidence>
<feature type="domain" description="YokE-like PH" evidence="3">
    <location>
        <begin position="433"/>
        <end position="512"/>
    </location>
</feature>
<evidence type="ECO:0000313" key="4">
    <source>
        <dbReference type="EMBL" id="EMA48461.1"/>
    </source>
</evidence>
<protein>
    <submittedName>
        <fullName evidence="4">Restriction endonuclease</fullName>
    </submittedName>
</protein>
<dbReference type="InterPro" id="IPR052906">
    <property type="entry name" value="Type_IV_Methyl-Rstrct_Enzyme"/>
</dbReference>
<dbReference type="PANTHER" id="PTHR30015">
    <property type="entry name" value="MRR RESTRICTION SYSTEM PROTEIN"/>
    <property type="match status" value="1"/>
</dbReference>
<dbReference type="eggNOG" id="arCOG06115">
    <property type="taxonomic scope" value="Archaea"/>
</dbReference>
<evidence type="ECO:0000259" key="3">
    <source>
        <dbReference type="Pfam" id="PF14470"/>
    </source>
</evidence>
<gene>
    <name evidence="4" type="ORF">C451_20370</name>
</gene>
<dbReference type="EMBL" id="AOMF01000191">
    <property type="protein sequence ID" value="EMA48461.1"/>
    <property type="molecule type" value="Genomic_DNA"/>
</dbReference>
<dbReference type="SUPFAM" id="SSF52980">
    <property type="entry name" value="Restriction endonuclease-like"/>
    <property type="match status" value="1"/>
</dbReference>
<dbReference type="Pfam" id="PF04471">
    <property type="entry name" value="Mrr_cat"/>
    <property type="match status" value="1"/>
</dbReference>
<proteinExistence type="predicted"/>
<evidence type="ECO:0000313" key="5">
    <source>
        <dbReference type="Proteomes" id="UP000011680"/>
    </source>
</evidence>
<organism evidence="4 5">
    <name type="scientific">Halococcus thailandensis JCM 13552</name>
    <dbReference type="NCBI Taxonomy" id="1227457"/>
    <lineage>
        <taxon>Archaea</taxon>
        <taxon>Methanobacteriati</taxon>
        <taxon>Methanobacteriota</taxon>
        <taxon>Stenosarchaea group</taxon>
        <taxon>Halobacteria</taxon>
        <taxon>Halobacteriales</taxon>
        <taxon>Halococcaceae</taxon>
        <taxon>Halococcus</taxon>
    </lineage>
</organism>
<comment type="caution">
    <text evidence="4">The sequence shown here is derived from an EMBL/GenBank/DDBJ whole genome shotgun (WGS) entry which is preliminary data.</text>
</comment>
<dbReference type="eggNOG" id="arCOG02782">
    <property type="taxonomic scope" value="Archaea"/>
</dbReference>
<dbReference type="InterPro" id="IPR011335">
    <property type="entry name" value="Restrct_endonuc-II-like"/>
</dbReference>
<keyword evidence="5" id="KW-1185">Reference proteome</keyword>
<dbReference type="GO" id="GO:0015666">
    <property type="term" value="F:restriction endodeoxyribonuclease activity"/>
    <property type="evidence" value="ECO:0007669"/>
    <property type="project" value="TreeGrafter"/>
</dbReference>
<dbReference type="InterPro" id="IPR039519">
    <property type="entry name" value="YokE-like_PH"/>
</dbReference>
<dbReference type="GO" id="GO:0003677">
    <property type="term" value="F:DNA binding"/>
    <property type="evidence" value="ECO:0007669"/>
    <property type="project" value="InterPro"/>
</dbReference>
<dbReference type="InterPro" id="IPR011856">
    <property type="entry name" value="tRNA_endonuc-like_dom_sf"/>
</dbReference>
<keyword evidence="4" id="KW-0255">Endonuclease</keyword>
<dbReference type="Pfam" id="PF14470">
    <property type="entry name" value="bPH_3"/>
    <property type="match status" value="2"/>
</dbReference>
<keyword evidence="4" id="KW-0378">Hydrolase</keyword>
<sequence>MGIFGTGEDSYDPAINDMVDNAIGDSVSGKALTSTTVGFARTGFLMDHTIASLLDNGETPHAIFPNLQKGISLNGNNFTSNGNYRHLLVVTDARLLFLIGDKNGDRGNALRYSDIDDVQCSTGMLKHLLKIRFFGGTIEFHITNTIQNEEVLEVRDYIATQRDSISEGTSNTFELDSLRPIWLDSAVGIANTTGQSTELPETQAATPTESHSSVNLIERLRQMDSYEFEKLVADLWERQGWEATVSDATRDGGIDIVAIKYVPFEQKQLIQAKRHGEKNYVGAPDVQQYSSLHQQENNVDTVVIVTTGRFSKQAVATAEQLNVKLIDGEKLIGLINQLDARNLAEKYTSAKNGGTSDGLPPNSKNSRRDQLAGEFSSPQQASQNTDHLSDIYVSKLVDNATGRLVTRNRLTKRKPGMSHPQTLGEAPIHYLIKSEQPHFMFRVDSLTTPQKSLDPDNGGYLVATDRRVVLLVGHAGEDVIRAIPYNTITSVRMNNGFAKRKFYIQTDQGEFIVEGQHTSYNESGAESEDDIDAEFENMTQFIKEMVYKTM</sequence>
<keyword evidence="4" id="KW-0540">Nuclease</keyword>
<dbReference type="RefSeq" id="WP_007743543.1">
    <property type="nucleotide sequence ID" value="NZ_AOMF01000191.1"/>
</dbReference>
<feature type="domain" description="YokE-like PH" evidence="3">
    <location>
        <begin position="82"/>
        <end position="158"/>
    </location>
</feature>
<dbReference type="AlphaFoldDB" id="M0MS69"/>
<dbReference type="GO" id="GO:0009307">
    <property type="term" value="P:DNA restriction-modification system"/>
    <property type="evidence" value="ECO:0007669"/>
    <property type="project" value="InterPro"/>
</dbReference>
<dbReference type="Proteomes" id="UP000011680">
    <property type="component" value="Unassembled WGS sequence"/>
</dbReference>